<feature type="domain" description="Apple" evidence="3">
    <location>
        <begin position="360"/>
        <end position="441"/>
    </location>
</feature>
<organism evidence="5 6">
    <name type="scientific">Porites lobata</name>
    <dbReference type="NCBI Taxonomy" id="104759"/>
    <lineage>
        <taxon>Eukaryota</taxon>
        <taxon>Metazoa</taxon>
        <taxon>Cnidaria</taxon>
        <taxon>Anthozoa</taxon>
        <taxon>Hexacorallia</taxon>
        <taxon>Scleractinia</taxon>
        <taxon>Fungiina</taxon>
        <taxon>Poritidae</taxon>
        <taxon>Porites</taxon>
    </lineage>
</organism>
<keyword evidence="2" id="KW-0472">Membrane</keyword>
<keyword evidence="2" id="KW-0812">Transmembrane</keyword>
<evidence type="ECO:0000256" key="1">
    <source>
        <dbReference type="ARBA" id="ARBA00023157"/>
    </source>
</evidence>
<dbReference type="PANTHER" id="PTHR16146:SF46">
    <property type="entry name" value="INTELECTIN-1A-RELATED"/>
    <property type="match status" value="1"/>
</dbReference>
<dbReference type="InterPro" id="IPR003609">
    <property type="entry name" value="Pan_app"/>
</dbReference>
<dbReference type="Pfam" id="PF00024">
    <property type="entry name" value="PAN_1"/>
    <property type="match status" value="2"/>
</dbReference>
<dbReference type="SMART" id="SM00473">
    <property type="entry name" value="PAN_AP"/>
    <property type="match status" value="2"/>
</dbReference>
<evidence type="ECO:0000256" key="2">
    <source>
        <dbReference type="SAM" id="Phobius"/>
    </source>
</evidence>
<keyword evidence="1" id="KW-1015">Disulfide bond</keyword>
<dbReference type="PROSITE" id="PS51406">
    <property type="entry name" value="FIBRINOGEN_C_2"/>
    <property type="match status" value="2"/>
</dbReference>
<dbReference type="Gene3D" id="3.50.4.10">
    <property type="entry name" value="Hepatocyte Growth Factor"/>
    <property type="match status" value="2"/>
</dbReference>
<accession>A0ABN8RGQ7</accession>
<evidence type="ECO:0000313" key="6">
    <source>
        <dbReference type="Proteomes" id="UP001159405"/>
    </source>
</evidence>
<feature type="transmembrane region" description="Helical" evidence="2">
    <location>
        <begin position="7"/>
        <end position="25"/>
    </location>
</feature>
<sequence length="693" mass="78111">MAASRLIRLVFLTVNVLMAVVLVISNSDFCASVFETQTDHVLVGHVMSTSTVADEFECHQKCLRNNSCKSFNVHPGADIAKRLCELNNKTRKMKPDDFIKKKGSSYYGQVKVSCEDLPTNKKKQTGHCHPDYTGKRCEIPKRGWNSKLPAYSCKSIRDSGGSKGDGRYWIDPENSGNPLKVYCDMTTDGGGWLLISNITMESSTPPSQLPIKTSYRGITSDQMVLTKTAMNELRTHLSFTQLRFHCSKNNGRTFHVTTTANSTGEAVVQYFSGQTNDQPASCGSYVRMENDNSRLAGVCQKWGYERGRYKVSKWGHGFDRQRLYDHPAFVLYAYHWALNDGGRWECDDMMVLVISNSDFCASVFETQTDHVLVGHVMSTSTVADEFECHQKCLRNNSCKSFNVDPGADIAKRLCELNNKTRKMKPDDFIRKKGSSYYGQVKVSYQHLPTNKKKQTGHCHPDYKGERCEIPKPRGWNSKLPAYSCKSIRDSGDSKGDGRYWIDPENSGNPLNVYCDMTTDGGGWLLVSNVVIGSTPPSQLPVKTSYRGITSDQMVLTKTAMNELRTNLSFTQLRFHCSKNNGRTFHVTTVANTTGEAVVRYFSGQTDVQPASCGSYVRMENDNSSLARVCQNWGSENGVYTVGKWGHGQNQDRLYIYSAFIVSEYHWYMNPPYFFCDDKIPNPTSGDFWKVYVR</sequence>
<keyword evidence="2" id="KW-1133">Transmembrane helix</keyword>
<proteinExistence type="predicted"/>
<dbReference type="SUPFAM" id="SSF56496">
    <property type="entry name" value="Fibrinogen C-terminal domain-like"/>
    <property type="match status" value="2"/>
</dbReference>
<dbReference type="Proteomes" id="UP001159405">
    <property type="component" value="Unassembled WGS sequence"/>
</dbReference>
<feature type="domain" description="Apple" evidence="3">
    <location>
        <begin position="30"/>
        <end position="114"/>
    </location>
</feature>
<evidence type="ECO:0000259" key="4">
    <source>
        <dbReference type="PROSITE" id="PS51406"/>
    </source>
</evidence>
<dbReference type="PANTHER" id="PTHR16146">
    <property type="entry name" value="INTELECTIN"/>
    <property type="match status" value="1"/>
</dbReference>
<protein>
    <submittedName>
        <fullName evidence="5">Uncharacterized protein</fullName>
    </submittedName>
</protein>
<feature type="domain" description="Fibrinogen C-terminal" evidence="4">
    <location>
        <begin position="144"/>
        <end position="197"/>
    </location>
</feature>
<dbReference type="CDD" id="cd01099">
    <property type="entry name" value="PAN_AP_HGF"/>
    <property type="match status" value="2"/>
</dbReference>
<dbReference type="PROSITE" id="PS50948">
    <property type="entry name" value="PAN"/>
    <property type="match status" value="2"/>
</dbReference>
<feature type="domain" description="Fibrinogen C-terminal" evidence="4">
    <location>
        <begin position="475"/>
        <end position="533"/>
    </location>
</feature>
<evidence type="ECO:0000313" key="5">
    <source>
        <dbReference type="EMBL" id="CAH3177764.1"/>
    </source>
</evidence>
<dbReference type="SUPFAM" id="SSF57414">
    <property type="entry name" value="Hairpin loop containing domain-like"/>
    <property type="match status" value="2"/>
</dbReference>
<gene>
    <name evidence="5" type="ORF">PLOB_00019933</name>
</gene>
<evidence type="ECO:0000259" key="3">
    <source>
        <dbReference type="PROSITE" id="PS50948"/>
    </source>
</evidence>
<comment type="caution">
    <text evidence="5">The sequence shown here is derived from an EMBL/GenBank/DDBJ whole genome shotgun (WGS) entry which is preliminary data.</text>
</comment>
<name>A0ABN8RGQ7_9CNID</name>
<dbReference type="InterPro" id="IPR036056">
    <property type="entry name" value="Fibrinogen-like_C"/>
</dbReference>
<dbReference type="EMBL" id="CALNXK010000230">
    <property type="protein sequence ID" value="CAH3177764.1"/>
    <property type="molecule type" value="Genomic_DNA"/>
</dbReference>
<dbReference type="Pfam" id="PF00147">
    <property type="entry name" value="Fibrinogen_C"/>
    <property type="match status" value="2"/>
</dbReference>
<dbReference type="NCBIfam" id="NF040941">
    <property type="entry name" value="GGGWT_bact"/>
    <property type="match status" value="2"/>
</dbReference>
<dbReference type="Gene3D" id="2.60.120.1000">
    <property type="match status" value="2"/>
</dbReference>
<reference evidence="5 6" key="1">
    <citation type="submission" date="2022-05" db="EMBL/GenBank/DDBJ databases">
        <authorList>
            <consortium name="Genoscope - CEA"/>
            <person name="William W."/>
        </authorList>
    </citation>
    <scope>NUCLEOTIDE SEQUENCE [LARGE SCALE GENOMIC DNA]</scope>
</reference>
<dbReference type="InterPro" id="IPR002181">
    <property type="entry name" value="Fibrinogen_a/b/g_C_dom"/>
</dbReference>
<keyword evidence="6" id="KW-1185">Reference proteome</keyword>